<feature type="coiled-coil region" evidence="1">
    <location>
        <begin position="16"/>
        <end position="43"/>
    </location>
</feature>
<keyword evidence="3" id="KW-1185">Reference proteome</keyword>
<protein>
    <submittedName>
        <fullName evidence="2">Uncharacterized protein</fullName>
    </submittedName>
</protein>
<gene>
    <name evidence="2" type="ORF">SAMN05660706_12366</name>
</gene>
<dbReference type="Proteomes" id="UP000199584">
    <property type="component" value="Unassembled WGS sequence"/>
</dbReference>
<sequence length="76" mass="9245">MLRRLMSLFNRYNNPYEKYKTQISEAKSLIRHYEQKYKMTSDEFITKRYSRCYTEVEAADANNWATLYLTIGKMVK</sequence>
<dbReference type="EMBL" id="FOYM01000023">
    <property type="protein sequence ID" value="SFR11781.1"/>
    <property type="molecule type" value="Genomic_DNA"/>
</dbReference>
<name>A0A1I6E2L0_9FIRM</name>
<dbReference type="RefSeq" id="WP_092485325.1">
    <property type="nucleotide sequence ID" value="NZ_FOYM01000023.1"/>
</dbReference>
<dbReference type="STRING" id="39060.SAMN05660706_12366"/>
<dbReference type="AlphaFoldDB" id="A0A1I6E2L0"/>
<proteinExistence type="predicted"/>
<keyword evidence="1" id="KW-0175">Coiled coil</keyword>
<evidence type="ECO:0000313" key="3">
    <source>
        <dbReference type="Proteomes" id="UP000199584"/>
    </source>
</evidence>
<evidence type="ECO:0000313" key="2">
    <source>
        <dbReference type="EMBL" id="SFR11781.1"/>
    </source>
</evidence>
<accession>A0A1I6E2L0</accession>
<evidence type="ECO:0000256" key="1">
    <source>
        <dbReference type="SAM" id="Coils"/>
    </source>
</evidence>
<organism evidence="2 3">
    <name type="scientific">Desulfoscipio geothermicus DSM 3669</name>
    <dbReference type="NCBI Taxonomy" id="1121426"/>
    <lineage>
        <taxon>Bacteria</taxon>
        <taxon>Bacillati</taxon>
        <taxon>Bacillota</taxon>
        <taxon>Clostridia</taxon>
        <taxon>Eubacteriales</taxon>
        <taxon>Desulfallaceae</taxon>
        <taxon>Desulfoscipio</taxon>
    </lineage>
</organism>
<reference evidence="3" key="1">
    <citation type="submission" date="2016-10" db="EMBL/GenBank/DDBJ databases">
        <authorList>
            <person name="Varghese N."/>
            <person name="Submissions S."/>
        </authorList>
    </citation>
    <scope>NUCLEOTIDE SEQUENCE [LARGE SCALE GENOMIC DNA]</scope>
    <source>
        <strain evidence="3">DSM 3669</strain>
    </source>
</reference>